<proteinExistence type="predicted"/>
<protein>
    <submittedName>
        <fullName evidence="1">Uncharacterized protein</fullName>
    </submittedName>
</protein>
<dbReference type="AlphaFoldDB" id="A0AAN6Z2K4"/>
<accession>A0AAN6Z2K4</accession>
<sequence>MYSVPKGIGLEGTAKKRLKAATIALRERPIPQHWYDIRWSDEVHFSLGCEGRAMTFRKPGERHCSDYIQEAREPNQSILHDFTPRQRSCGISSQNSTSTRSQATRTGVTARLVGSATPGDRRQLLQLHSAASDSSCRIESFVPFSRNMAQRYGCTLCAVTTGRCRYKYIGRKSLRRLLVPGLRVEISLS</sequence>
<dbReference type="GeneID" id="87830180"/>
<comment type="caution">
    <text evidence="1">The sequence shown here is derived from an EMBL/GenBank/DDBJ whole genome shotgun (WGS) entry which is preliminary data.</text>
</comment>
<keyword evidence="2" id="KW-1185">Reference proteome</keyword>
<name>A0AAN6Z2K4_9PEZI</name>
<gene>
    <name evidence="1" type="ORF">N657DRAFT_647874</name>
</gene>
<reference evidence="1" key="2">
    <citation type="submission" date="2023-05" db="EMBL/GenBank/DDBJ databases">
        <authorList>
            <consortium name="Lawrence Berkeley National Laboratory"/>
            <person name="Steindorff A."/>
            <person name="Hensen N."/>
            <person name="Bonometti L."/>
            <person name="Westerberg I."/>
            <person name="Brannstrom I.O."/>
            <person name="Guillou S."/>
            <person name="Cros-Aarteil S."/>
            <person name="Calhoun S."/>
            <person name="Haridas S."/>
            <person name="Kuo A."/>
            <person name="Mondo S."/>
            <person name="Pangilinan J."/>
            <person name="Riley R."/>
            <person name="Labutti K."/>
            <person name="Andreopoulos B."/>
            <person name="Lipzen A."/>
            <person name="Chen C."/>
            <person name="Yanf M."/>
            <person name="Daum C."/>
            <person name="Ng V."/>
            <person name="Clum A."/>
            <person name="Ohm R."/>
            <person name="Martin F."/>
            <person name="Silar P."/>
            <person name="Natvig D."/>
            <person name="Lalanne C."/>
            <person name="Gautier V."/>
            <person name="Ament-Velasquez S.L."/>
            <person name="Kruys A."/>
            <person name="Hutchinson M.I."/>
            <person name="Powell A.J."/>
            <person name="Barry K."/>
            <person name="Miller A.N."/>
            <person name="Grigoriev I.V."/>
            <person name="Debuchy R."/>
            <person name="Gladieux P."/>
            <person name="Thoren M.H."/>
            <person name="Johannesson H."/>
        </authorList>
    </citation>
    <scope>NUCLEOTIDE SEQUENCE</scope>
    <source>
        <strain evidence="1">CBS 731.68</strain>
    </source>
</reference>
<dbReference type="EMBL" id="MU853233">
    <property type="protein sequence ID" value="KAK4121689.1"/>
    <property type="molecule type" value="Genomic_DNA"/>
</dbReference>
<dbReference type="RefSeq" id="XP_062645460.1">
    <property type="nucleotide sequence ID" value="XM_062793411.1"/>
</dbReference>
<dbReference type="Proteomes" id="UP001302602">
    <property type="component" value="Unassembled WGS sequence"/>
</dbReference>
<organism evidence="1 2">
    <name type="scientific">Parathielavia appendiculata</name>
    <dbReference type="NCBI Taxonomy" id="2587402"/>
    <lineage>
        <taxon>Eukaryota</taxon>
        <taxon>Fungi</taxon>
        <taxon>Dikarya</taxon>
        <taxon>Ascomycota</taxon>
        <taxon>Pezizomycotina</taxon>
        <taxon>Sordariomycetes</taxon>
        <taxon>Sordariomycetidae</taxon>
        <taxon>Sordariales</taxon>
        <taxon>Chaetomiaceae</taxon>
        <taxon>Parathielavia</taxon>
    </lineage>
</organism>
<evidence type="ECO:0000313" key="1">
    <source>
        <dbReference type="EMBL" id="KAK4121689.1"/>
    </source>
</evidence>
<reference evidence="1" key="1">
    <citation type="journal article" date="2023" name="Mol. Phylogenet. Evol.">
        <title>Genome-scale phylogeny and comparative genomics of the fungal order Sordariales.</title>
        <authorList>
            <person name="Hensen N."/>
            <person name="Bonometti L."/>
            <person name="Westerberg I."/>
            <person name="Brannstrom I.O."/>
            <person name="Guillou S."/>
            <person name="Cros-Aarteil S."/>
            <person name="Calhoun S."/>
            <person name="Haridas S."/>
            <person name="Kuo A."/>
            <person name="Mondo S."/>
            <person name="Pangilinan J."/>
            <person name="Riley R."/>
            <person name="LaButti K."/>
            <person name="Andreopoulos B."/>
            <person name="Lipzen A."/>
            <person name="Chen C."/>
            <person name="Yan M."/>
            <person name="Daum C."/>
            <person name="Ng V."/>
            <person name="Clum A."/>
            <person name="Steindorff A."/>
            <person name="Ohm R.A."/>
            <person name="Martin F."/>
            <person name="Silar P."/>
            <person name="Natvig D.O."/>
            <person name="Lalanne C."/>
            <person name="Gautier V."/>
            <person name="Ament-Velasquez S.L."/>
            <person name="Kruys A."/>
            <person name="Hutchinson M.I."/>
            <person name="Powell A.J."/>
            <person name="Barry K."/>
            <person name="Miller A.N."/>
            <person name="Grigoriev I.V."/>
            <person name="Debuchy R."/>
            <person name="Gladieux P."/>
            <person name="Hiltunen Thoren M."/>
            <person name="Johannesson H."/>
        </authorList>
    </citation>
    <scope>NUCLEOTIDE SEQUENCE</scope>
    <source>
        <strain evidence="1">CBS 731.68</strain>
    </source>
</reference>
<evidence type="ECO:0000313" key="2">
    <source>
        <dbReference type="Proteomes" id="UP001302602"/>
    </source>
</evidence>